<dbReference type="InterPro" id="IPR019009">
    <property type="entry name" value="SRP_receptor_beta_su"/>
</dbReference>
<keyword evidence="6" id="KW-0256">Endoplasmic reticulum</keyword>
<dbReference type="AlphaFoldDB" id="A0A8V0ZZE1"/>
<dbReference type="OrthoDB" id="41266at2759"/>
<keyword evidence="14" id="KW-1267">Proteomics identification</keyword>
<sequence length="242" mass="26276">MAGAVEPYLDSLRRELQSPGPASLSVLLALLVVALTFLLWRLAQGARSTRRAVLLLGLCDAGKTLLFARLLTGRYRDTQTSITDSSAVYRVSNDKGTNVTLIDLPGHESLRLQFLERFKAAARAIVFVVDSVAFQREVKDVAEFLYQVLVDSTVLKNAPALLIACNKQGIDNTLRVTRSAAPTSLDASATGGPAQLGKKGKDFDFSQLPMKVEFVECSARGSKGEEGDADFEDLEKWLAKIA</sequence>
<reference evidence="12" key="1">
    <citation type="submission" date="2020-11" db="EMBL/GenBank/DDBJ databases">
        <title>Gallus gallus (Chicken) genome, bGalGal1, GRCg7b, maternal haplotype autosomes + Z &amp; W.</title>
        <authorList>
            <person name="Warren W."/>
            <person name="Formenti G."/>
            <person name="Fedrigo O."/>
            <person name="Haase B."/>
            <person name="Mountcastle J."/>
            <person name="Balacco J."/>
            <person name="Tracey A."/>
            <person name="Schneider V."/>
            <person name="Okimoto R."/>
            <person name="Cheng H."/>
            <person name="Hawken R."/>
            <person name="Howe K."/>
            <person name="Jarvis E.D."/>
        </authorList>
    </citation>
    <scope>NUCLEOTIDE SEQUENCE [LARGE SCALE GENOMIC DNA]</scope>
    <source>
        <strain evidence="12">Broiler</strain>
    </source>
</reference>
<dbReference type="InterPro" id="IPR027417">
    <property type="entry name" value="P-loop_NTPase"/>
</dbReference>
<evidence type="ECO:0000256" key="6">
    <source>
        <dbReference type="ARBA" id="ARBA00022824"/>
    </source>
</evidence>
<comment type="similarity">
    <text evidence="2">Belongs to the SRP receptor beta subunit family.</text>
</comment>
<gene>
    <name evidence="12" type="primary">SRPRB</name>
</gene>
<dbReference type="GeneTree" id="ENSGT00940000156055"/>
<evidence type="ECO:0007829" key="14">
    <source>
        <dbReference type="PeptideAtlas" id="A0A8V0ZZE1"/>
    </source>
</evidence>
<reference evidence="12" key="3">
    <citation type="submission" date="2025-09" db="UniProtKB">
        <authorList>
            <consortium name="Ensembl"/>
        </authorList>
    </citation>
    <scope>IDENTIFICATION</scope>
    <source>
        <strain evidence="12">broiler</strain>
    </source>
</reference>
<protein>
    <recommendedName>
        <fullName evidence="3">Signal recognition particle receptor subunit beta</fullName>
    </recommendedName>
</protein>
<keyword evidence="5" id="KW-0547">Nucleotide-binding</keyword>
<evidence type="ECO:0000256" key="5">
    <source>
        <dbReference type="ARBA" id="ARBA00022741"/>
    </source>
</evidence>
<dbReference type="GO" id="GO:0045047">
    <property type="term" value="P:protein targeting to ER"/>
    <property type="evidence" value="ECO:0000318"/>
    <property type="project" value="GO_Central"/>
</dbReference>
<keyword evidence="7 11" id="KW-1133">Transmembrane helix</keyword>
<evidence type="ECO:0000313" key="12">
    <source>
        <dbReference type="Ensembl" id="ENSGALP00010037088.1"/>
    </source>
</evidence>
<evidence type="ECO:0000256" key="3">
    <source>
        <dbReference type="ARBA" id="ARBA00020256"/>
    </source>
</evidence>
<reference evidence="12" key="2">
    <citation type="submission" date="2025-08" db="UniProtKB">
        <authorList>
            <consortium name="Ensembl"/>
        </authorList>
    </citation>
    <scope>IDENTIFICATION</scope>
    <source>
        <strain evidence="12">broiler</strain>
    </source>
</reference>
<comment type="subcellular location">
    <subcellularLocation>
        <location evidence="1">Endoplasmic reticulum membrane</location>
        <topology evidence="1">Single-pass membrane protein</topology>
    </subcellularLocation>
</comment>
<dbReference type="Pfam" id="PF09439">
    <property type="entry name" value="SRPRB"/>
    <property type="match status" value="1"/>
</dbReference>
<proteinExistence type="evidence at protein level"/>
<feature type="transmembrane region" description="Helical" evidence="11">
    <location>
        <begin position="20"/>
        <end position="40"/>
    </location>
</feature>
<accession>A0A8V0ZZE1</accession>
<dbReference type="PANTHER" id="PTHR11711">
    <property type="entry name" value="ADP RIBOSYLATION FACTOR-RELATED"/>
    <property type="match status" value="1"/>
</dbReference>
<evidence type="ECO:0000256" key="2">
    <source>
        <dbReference type="ARBA" id="ARBA00005619"/>
    </source>
</evidence>
<evidence type="ECO:0000256" key="10">
    <source>
        <dbReference type="ARBA" id="ARBA00023170"/>
    </source>
</evidence>
<evidence type="ECO:0000256" key="4">
    <source>
        <dbReference type="ARBA" id="ARBA00022692"/>
    </source>
</evidence>
<dbReference type="GO" id="GO:0005525">
    <property type="term" value="F:GTP binding"/>
    <property type="evidence" value="ECO:0007669"/>
    <property type="project" value="UniProtKB-KW"/>
</dbReference>
<name>A0A8V0ZZE1_CHICK</name>
<evidence type="ECO:0000256" key="1">
    <source>
        <dbReference type="ARBA" id="ARBA00004389"/>
    </source>
</evidence>
<dbReference type="FunCoup" id="A0A8V0ZZE1">
    <property type="interactions" value="2217"/>
</dbReference>
<dbReference type="InterPro" id="IPR024156">
    <property type="entry name" value="Small_GTPase_ARF"/>
</dbReference>
<dbReference type="Gene3D" id="3.40.50.300">
    <property type="entry name" value="P-loop containing nucleotide triphosphate hydrolases"/>
    <property type="match status" value="1"/>
</dbReference>
<evidence type="ECO:0000256" key="7">
    <source>
        <dbReference type="ARBA" id="ARBA00022989"/>
    </source>
</evidence>
<dbReference type="CDD" id="cd04105">
    <property type="entry name" value="SR_beta"/>
    <property type="match status" value="1"/>
</dbReference>
<dbReference type="SUPFAM" id="SSF52540">
    <property type="entry name" value="P-loop containing nucleoside triphosphate hydrolases"/>
    <property type="match status" value="1"/>
</dbReference>
<keyword evidence="4 11" id="KW-0812">Transmembrane</keyword>
<dbReference type="GO" id="GO:0005785">
    <property type="term" value="C:signal recognition particle receptor complex"/>
    <property type="evidence" value="ECO:0000318"/>
    <property type="project" value="GO_Central"/>
</dbReference>
<keyword evidence="10" id="KW-0675">Receptor</keyword>
<evidence type="ECO:0000313" key="13">
    <source>
        <dbReference type="Proteomes" id="UP000000539"/>
    </source>
</evidence>
<evidence type="ECO:0000256" key="8">
    <source>
        <dbReference type="ARBA" id="ARBA00023134"/>
    </source>
</evidence>
<keyword evidence="9 11" id="KW-0472">Membrane</keyword>
<dbReference type="Proteomes" id="UP000000539">
    <property type="component" value="Chromosome 9"/>
</dbReference>
<organism evidence="12 13">
    <name type="scientific">Gallus gallus</name>
    <name type="common">Chicken</name>
    <dbReference type="NCBI Taxonomy" id="9031"/>
    <lineage>
        <taxon>Eukaryota</taxon>
        <taxon>Metazoa</taxon>
        <taxon>Chordata</taxon>
        <taxon>Craniata</taxon>
        <taxon>Vertebrata</taxon>
        <taxon>Euteleostomi</taxon>
        <taxon>Archelosauria</taxon>
        <taxon>Archosauria</taxon>
        <taxon>Dinosauria</taxon>
        <taxon>Saurischia</taxon>
        <taxon>Theropoda</taxon>
        <taxon>Coelurosauria</taxon>
        <taxon>Aves</taxon>
        <taxon>Neognathae</taxon>
        <taxon>Galloanserae</taxon>
        <taxon>Galliformes</taxon>
        <taxon>Phasianidae</taxon>
        <taxon>Phasianinae</taxon>
        <taxon>Gallus</taxon>
    </lineage>
</organism>
<keyword evidence="13" id="KW-1185">Reference proteome</keyword>
<dbReference type="Ensembl" id="ENSGALT00010060329.1">
    <property type="protein sequence ID" value="ENSGALP00010037088.1"/>
    <property type="gene ID" value="ENSGALG00010024714.1"/>
</dbReference>
<evidence type="ECO:0000256" key="11">
    <source>
        <dbReference type="SAM" id="Phobius"/>
    </source>
</evidence>
<keyword evidence="8" id="KW-0342">GTP-binding</keyword>
<evidence type="ECO:0000256" key="9">
    <source>
        <dbReference type="ARBA" id="ARBA00023136"/>
    </source>
</evidence>